<keyword evidence="2" id="KW-1185">Reference proteome</keyword>
<gene>
    <name evidence="1" type="ORF">M595_1405</name>
</gene>
<dbReference type="OrthoDB" id="567881at2"/>
<comment type="caution">
    <text evidence="1">The sequence shown here is derived from an EMBL/GenBank/DDBJ whole genome shotgun (WGS) entry which is preliminary data.</text>
</comment>
<dbReference type="RefSeq" id="WP_023065176.1">
    <property type="nucleotide sequence ID" value="NZ_AUZM01000009.1"/>
</dbReference>
<dbReference type="Proteomes" id="UP000017127">
    <property type="component" value="Unassembled WGS sequence"/>
</dbReference>
<evidence type="ECO:0000313" key="2">
    <source>
        <dbReference type="Proteomes" id="UP000017127"/>
    </source>
</evidence>
<proteinExistence type="predicted"/>
<name>U7QL31_9CYAN</name>
<organism evidence="1 2">
    <name type="scientific">Lyngbya aestuarii BL J</name>
    <dbReference type="NCBI Taxonomy" id="1348334"/>
    <lineage>
        <taxon>Bacteria</taxon>
        <taxon>Bacillati</taxon>
        <taxon>Cyanobacteriota</taxon>
        <taxon>Cyanophyceae</taxon>
        <taxon>Oscillatoriophycideae</taxon>
        <taxon>Oscillatoriales</taxon>
        <taxon>Microcoleaceae</taxon>
        <taxon>Lyngbya</taxon>
    </lineage>
</organism>
<accession>U7QL31</accession>
<sequence length="67" mass="7671">MVNRGTTSQTIAASSLHLFSQLQKLISAWEECQPKRAMGGKWALSGFEYQFLQTLLRIVRQWKILSS</sequence>
<evidence type="ECO:0000313" key="1">
    <source>
        <dbReference type="EMBL" id="ERT08583.1"/>
    </source>
</evidence>
<reference evidence="1 2" key="1">
    <citation type="journal article" date="2013" name="Front. Microbiol.">
        <title>Comparative genomic analyses of the cyanobacterium, Lyngbya aestuarii BL J, a powerful hydrogen producer.</title>
        <authorList>
            <person name="Kothari A."/>
            <person name="Vaughn M."/>
            <person name="Garcia-Pichel F."/>
        </authorList>
    </citation>
    <scope>NUCLEOTIDE SEQUENCE [LARGE SCALE GENOMIC DNA]</scope>
    <source>
        <strain evidence="1 2">BL J</strain>
    </source>
</reference>
<dbReference type="EMBL" id="AUZM01000009">
    <property type="protein sequence ID" value="ERT08583.1"/>
    <property type="molecule type" value="Genomic_DNA"/>
</dbReference>
<protein>
    <submittedName>
        <fullName evidence="1">Uncharacterized protein</fullName>
    </submittedName>
</protein>
<dbReference type="AlphaFoldDB" id="U7QL31"/>